<dbReference type="Pfam" id="PF06832">
    <property type="entry name" value="BiPBP_C"/>
    <property type="match status" value="1"/>
</dbReference>
<comment type="caution">
    <text evidence="4">The sequence shown here is derived from an EMBL/GenBank/DDBJ whole genome shotgun (WGS) entry which is preliminary data.</text>
</comment>
<dbReference type="Pfam" id="PF13511">
    <property type="entry name" value="DUF4124"/>
    <property type="match status" value="1"/>
</dbReference>
<dbReference type="InterPro" id="IPR025392">
    <property type="entry name" value="DUF4124"/>
</dbReference>
<dbReference type="RefSeq" id="WP_162883794.1">
    <property type="nucleotide sequence ID" value="NZ_QQSW01000002.1"/>
</dbReference>
<feature type="signal peptide" evidence="1">
    <location>
        <begin position="1"/>
        <end position="23"/>
    </location>
</feature>
<sequence>MTSRLLRHIASTALLLLAASAFAGATDIYRHVDAEGNVTFSDQPPAPGENAEKVHLRELNTTPAIEPSAAPDREPATEQQEQAELDIRIASPDDETTIAMGPGDVTVTAKATPSLGRLEQLQLYLDGEAFGEPQGSTTWALQGLMRGPHDLAVERLDRRGNRLARSESVRIYVLRPSVNQPQRR</sequence>
<accession>A0A4R2KZD3</accession>
<dbReference type="AlphaFoldDB" id="A0A4R2KZD3"/>
<feature type="chain" id="PRO_5020453934" evidence="1">
    <location>
        <begin position="24"/>
        <end position="184"/>
    </location>
</feature>
<dbReference type="Gene3D" id="2.60.40.10">
    <property type="entry name" value="Immunoglobulins"/>
    <property type="match status" value="1"/>
</dbReference>
<organism evidence="4 5">
    <name type="scientific">Chromatocurvus halotolerans</name>
    <dbReference type="NCBI Taxonomy" id="1132028"/>
    <lineage>
        <taxon>Bacteria</taxon>
        <taxon>Pseudomonadati</taxon>
        <taxon>Pseudomonadota</taxon>
        <taxon>Gammaproteobacteria</taxon>
        <taxon>Cellvibrionales</taxon>
        <taxon>Halieaceae</taxon>
        <taxon>Chromatocurvus</taxon>
    </lineage>
</organism>
<dbReference type="InterPro" id="IPR013783">
    <property type="entry name" value="Ig-like_fold"/>
</dbReference>
<dbReference type="InterPro" id="IPR009647">
    <property type="entry name" value="PBP_C"/>
</dbReference>
<evidence type="ECO:0000313" key="5">
    <source>
        <dbReference type="Proteomes" id="UP000294980"/>
    </source>
</evidence>
<keyword evidence="1" id="KW-0732">Signal</keyword>
<protein>
    <submittedName>
        <fullName evidence="4">Penicillin-binding protein</fullName>
    </submittedName>
</protein>
<gene>
    <name evidence="4" type="ORF">EV688_104264</name>
</gene>
<proteinExistence type="predicted"/>
<keyword evidence="5" id="KW-1185">Reference proteome</keyword>
<evidence type="ECO:0000259" key="3">
    <source>
        <dbReference type="Pfam" id="PF13511"/>
    </source>
</evidence>
<feature type="domain" description="DUF4124" evidence="3">
    <location>
        <begin position="15"/>
        <end position="70"/>
    </location>
</feature>
<reference evidence="4 5" key="1">
    <citation type="submission" date="2019-03" db="EMBL/GenBank/DDBJ databases">
        <title>Genomic Encyclopedia of Type Strains, Phase IV (KMG-IV): sequencing the most valuable type-strain genomes for metagenomic binning, comparative biology and taxonomic classification.</title>
        <authorList>
            <person name="Goeker M."/>
        </authorList>
    </citation>
    <scope>NUCLEOTIDE SEQUENCE [LARGE SCALE GENOMIC DNA]</scope>
    <source>
        <strain evidence="4 5">DSM 23344</strain>
    </source>
</reference>
<dbReference type="Proteomes" id="UP000294980">
    <property type="component" value="Unassembled WGS sequence"/>
</dbReference>
<evidence type="ECO:0000256" key="1">
    <source>
        <dbReference type="SAM" id="SignalP"/>
    </source>
</evidence>
<dbReference type="EMBL" id="SLWX01000004">
    <property type="protein sequence ID" value="TCO76809.1"/>
    <property type="molecule type" value="Genomic_DNA"/>
</dbReference>
<evidence type="ECO:0000259" key="2">
    <source>
        <dbReference type="Pfam" id="PF06832"/>
    </source>
</evidence>
<name>A0A4R2KZD3_9GAMM</name>
<feature type="domain" description="Penicillin-binding C-terminal" evidence="2">
    <location>
        <begin position="78"/>
        <end position="163"/>
    </location>
</feature>
<evidence type="ECO:0000313" key="4">
    <source>
        <dbReference type="EMBL" id="TCO76809.1"/>
    </source>
</evidence>